<evidence type="ECO:0000256" key="3">
    <source>
        <dbReference type="ARBA" id="ARBA00022448"/>
    </source>
</evidence>
<evidence type="ECO:0000259" key="10">
    <source>
        <dbReference type="PROSITE" id="PS51371"/>
    </source>
</evidence>
<dbReference type="InterPro" id="IPR046342">
    <property type="entry name" value="CBS_dom_sf"/>
</dbReference>
<evidence type="ECO:0000256" key="8">
    <source>
        <dbReference type="PROSITE-ProRule" id="PRU00703"/>
    </source>
</evidence>
<dbReference type="SMART" id="SM00924">
    <property type="entry name" value="MgtE_N"/>
    <property type="match status" value="1"/>
</dbReference>
<dbReference type="InterPro" id="IPR036739">
    <property type="entry name" value="SLC41_membr_dom_sf"/>
</dbReference>
<dbReference type="Gene3D" id="3.10.580.10">
    <property type="entry name" value="CBS-domain"/>
    <property type="match status" value="1"/>
</dbReference>
<dbReference type="PANTHER" id="PTHR41394:SF5">
    <property type="entry name" value="SLC41A_MGTE INTEGRAL MEMBRANE DOMAIN-CONTAINING PROTEIN"/>
    <property type="match status" value="1"/>
</dbReference>
<evidence type="ECO:0000256" key="5">
    <source>
        <dbReference type="ARBA" id="ARBA00022842"/>
    </source>
</evidence>
<reference evidence="11" key="2">
    <citation type="submission" date="2020-09" db="EMBL/GenBank/DDBJ databases">
        <authorList>
            <person name="Sun Q."/>
            <person name="Kim S."/>
        </authorList>
    </citation>
    <scope>NUCLEOTIDE SEQUENCE</scope>
    <source>
        <strain evidence="11">KCTC 42731</strain>
    </source>
</reference>
<feature type="transmembrane region" description="Helical" evidence="9">
    <location>
        <begin position="384"/>
        <end position="409"/>
    </location>
</feature>
<evidence type="ECO:0000256" key="6">
    <source>
        <dbReference type="ARBA" id="ARBA00022989"/>
    </source>
</evidence>
<comment type="subcellular location">
    <subcellularLocation>
        <location evidence="1">Membrane</location>
        <topology evidence="1">Multi-pass membrane protein</topology>
    </subcellularLocation>
</comment>
<dbReference type="Proteomes" id="UP000623842">
    <property type="component" value="Unassembled WGS sequence"/>
</dbReference>
<keyword evidence="8" id="KW-0129">CBS domain</keyword>
<comment type="caution">
    <text evidence="11">The sequence shown here is derived from an EMBL/GenBank/DDBJ whole genome shotgun (WGS) entry which is preliminary data.</text>
</comment>
<keyword evidence="5" id="KW-0460">Magnesium</keyword>
<feature type="transmembrane region" description="Helical" evidence="9">
    <location>
        <begin position="314"/>
        <end position="335"/>
    </location>
</feature>
<evidence type="ECO:0000256" key="2">
    <source>
        <dbReference type="ARBA" id="ARBA00009749"/>
    </source>
</evidence>
<dbReference type="Pfam" id="PF01769">
    <property type="entry name" value="MgtE"/>
    <property type="match status" value="1"/>
</dbReference>
<name>A0A919EL98_9GAMM</name>
<feature type="domain" description="CBS" evidence="10">
    <location>
        <begin position="201"/>
        <end position="259"/>
    </location>
</feature>
<reference evidence="11" key="1">
    <citation type="journal article" date="2014" name="Int. J. Syst. Evol. Microbiol.">
        <title>Complete genome sequence of Corynebacterium casei LMG S-19264T (=DSM 44701T), isolated from a smear-ripened cheese.</title>
        <authorList>
            <consortium name="US DOE Joint Genome Institute (JGI-PGF)"/>
            <person name="Walter F."/>
            <person name="Albersmeier A."/>
            <person name="Kalinowski J."/>
            <person name="Ruckert C."/>
        </authorList>
    </citation>
    <scope>NUCLEOTIDE SEQUENCE</scope>
    <source>
        <strain evidence="11">KCTC 42731</strain>
    </source>
</reference>
<dbReference type="GO" id="GO:0008324">
    <property type="term" value="F:monoatomic cation transmembrane transporter activity"/>
    <property type="evidence" value="ECO:0007669"/>
    <property type="project" value="InterPro"/>
</dbReference>
<organism evidence="11 12">
    <name type="scientific">Thalassotalea marina</name>
    <dbReference type="NCBI Taxonomy" id="1673741"/>
    <lineage>
        <taxon>Bacteria</taxon>
        <taxon>Pseudomonadati</taxon>
        <taxon>Pseudomonadota</taxon>
        <taxon>Gammaproteobacteria</taxon>
        <taxon>Alteromonadales</taxon>
        <taxon>Colwelliaceae</taxon>
        <taxon>Thalassotalea</taxon>
    </lineage>
</organism>
<evidence type="ECO:0000256" key="9">
    <source>
        <dbReference type="SAM" id="Phobius"/>
    </source>
</evidence>
<dbReference type="GO" id="GO:0016020">
    <property type="term" value="C:membrane"/>
    <property type="evidence" value="ECO:0007669"/>
    <property type="project" value="UniProtKB-SubCell"/>
</dbReference>
<keyword evidence="6 9" id="KW-1133">Transmembrane helix</keyword>
<evidence type="ECO:0000313" key="12">
    <source>
        <dbReference type="Proteomes" id="UP000623842"/>
    </source>
</evidence>
<gene>
    <name evidence="11" type="ORF">GCM10017161_28640</name>
</gene>
<dbReference type="SUPFAM" id="SSF158791">
    <property type="entry name" value="MgtE N-terminal domain-like"/>
    <property type="match status" value="1"/>
</dbReference>
<evidence type="ECO:0000256" key="1">
    <source>
        <dbReference type="ARBA" id="ARBA00004141"/>
    </source>
</evidence>
<dbReference type="Gene3D" id="1.10.357.20">
    <property type="entry name" value="SLC41 divalent cation transporters, integral membrane domain"/>
    <property type="match status" value="1"/>
</dbReference>
<dbReference type="EMBL" id="BNCK01000006">
    <property type="protein sequence ID" value="GHF98418.1"/>
    <property type="molecule type" value="Genomic_DNA"/>
</dbReference>
<dbReference type="Pfam" id="PF03448">
    <property type="entry name" value="MgtE_N"/>
    <property type="match status" value="1"/>
</dbReference>
<dbReference type="PROSITE" id="PS51371">
    <property type="entry name" value="CBS"/>
    <property type="match status" value="1"/>
</dbReference>
<proteinExistence type="inferred from homology"/>
<dbReference type="PANTHER" id="PTHR41394">
    <property type="entry name" value="MAGNESIUM TRANSPORTER MGTE"/>
    <property type="match status" value="1"/>
</dbReference>
<accession>A0A919EL98</accession>
<keyword evidence="3" id="KW-0813">Transport</keyword>
<dbReference type="SUPFAM" id="SSF54631">
    <property type="entry name" value="CBS-domain pair"/>
    <property type="match status" value="1"/>
</dbReference>
<feature type="transmembrane region" description="Helical" evidence="9">
    <location>
        <begin position="421"/>
        <end position="445"/>
    </location>
</feature>
<dbReference type="CDD" id="cd02205">
    <property type="entry name" value="CBS_pair_SF"/>
    <property type="match status" value="1"/>
</dbReference>
<dbReference type="RefSeq" id="WP_189771924.1">
    <property type="nucleotide sequence ID" value="NZ_BNCK01000006.1"/>
</dbReference>
<keyword evidence="7 9" id="KW-0472">Membrane</keyword>
<dbReference type="AlphaFoldDB" id="A0A919EL98"/>
<feature type="transmembrane region" description="Helical" evidence="9">
    <location>
        <begin position="356"/>
        <end position="378"/>
    </location>
</feature>
<dbReference type="Pfam" id="PF00571">
    <property type="entry name" value="CBS"/>
    <property type="match status" value="2"/>
</dbReference>
<evidence type="ECO:0000256" key="4">
    <source>
        <dbReference type="ARBA" id="ARBA00022692"/>
    </source>
</evidence>
<dbReference type="InterPro" id="IPR006667">
    <property type="entry name" value="SLC41_membr_dom"/>
</dbReference>
<protein>
    <submittedName>
        <fullName evidence="11">Magnesium transporter</fullName>
    </submittedName>
</protein>
<dbReference type="InterPro" id="IPR000644">
    <property type="entry name" value="CBS_dom"/>
</dbReference>
<comment type="similarity">
    <text evidence="2">Belongs to the SLC41A transporter family.</text>
</comment>
<dbReference type="InterPro" id="IPR006668">
    <property type="entry name" value="Mg_transptr_MgtE_intracell_dom"/>
</dbReference>
<keyword evidence="4 9" id="KW-0812">Transmembrane</keyword>
<sequence length="446" mass="48845">MENLTQSESLDNLIDALAIEPFQLEDEYKELNATQWAWVIESLTKEQRLILWPHLDSSMLSSILSELHEDVRQQIVALLPKKDIEATVCAGTSVEALDILEVLPQKTASNIIKKLSSETQSEVEASLSYEEDEVGRYANKHVYTIADDALVSTVITAIKNSDTNLESNALFVVSSDLKFLGEVSLNDLLNAPKSSNVSAIVERSDMVLNDKESLIEASKAVQSTQKSLVPVIKENGQFVGVFSIHDALYIFQEFYEAQMAHMGKVNDEDLFSPVLTSTRRRAVWLGINLLTAFLASFVIGMFDKVLIEIVALAVLMPIVASMGGITGSQSLTLTIRGLATNQISQGNLSALHKKEFYVALLNSLCWATVVAVICYFWFENSVLAVIIAIAIIINMIVAAFSGVFIPVILEKMGVDPAIAGSVILTTVTDVVGFFVFLGGASIIFLW</sequence>
<dbReference type="SUPFAM" id="SSF161093">
    <property type="entry name" value="MgtE membrane domain-like"/>
    <property type="match status" value="1"/>
</dbReference>
<dbReference type="InterPro" id="IPR038076">
    <property type="entry name" value="MgtE_N_sf"/>
</dbReference>
<evidence type="ECO:0000313" key="11">
    <source>
        <dbReference type="EMBL" id="GHF98418.1"/>
    </source>
</evidence>
<feature type="transmembrane region" description="Helical" evidence="9">
    <location>
        <begin position="282"/>
        <end position="302"/>
    </location>
</feature>
<evidence type="ECO:0000256" key="7">
    <source>
        <dbReference type="ARBA" id="ARBA00023136"/>
    </source>
</evidence>
<dbReference type="Gene3D" id="1.25.60.10">
    <property type="entry name" value="MgtE N-terminal domain-like"/>
    <property type="match status" value="1"/>
</dbReference>
<keyword evidence="12" id="KW-1185">Reference proteome</keyword>